<dbReference type="PANTHER" id="PTHR38779">
    <property type="entry name" value="TYPE II SECRETION SYSTEM PROTEIN I-RELATED"/>
    <property type="match status" value="1"/>
</dbReference>
<name>A0ABV8DDH1_9BURK</name>
<dbReference type="NCBIfam" id="TIGR02532">
    <property type="entry name" value="IV_pilin_GFxxxE"/>
    <property type="match status" value="1"/>
</dbReference>
<comment type="subcellular location">
    <subcellularLocation>
        <location evidence="1">Cell inner membrane</location>
        <topology evidence="1">Single-pass membrane protein</topology>
    </subcellularLocation>
</comment>
<dbReference type="Pfam" id="PF07963">
    <property type="entry name" value="N_methyl"/>
    <property type="match status" value="1"/>
</dbReference>
<dbReference type="Proteomes" id="UP001595693">
    <property type="component" value="Unassembled WGS sequence"/>
</dbReference>
<dbReference type="InterPro" id="IPR010052">
    <property type="entry name" value="T2SS_protein-GspI"/>
</dbReference>
<evidence type="ECO:0000256" key="7">
    <source>
        <dbReference type="ARBA" id="ARBA00022989"/>
    </source>
</evidence>
<evidence type="ECO:0000256" key="8">
    <source>
        <dbReference type="ARBA" id="ARBA00023136"/>
    </source>
</evidence>
<dbReference type="InterPro" id="IPR012902">
    <property type="entry name" value="N_methyl_site"/>
</dbReference>
<keyword evidence="5" id="KW-0997">Cell inner membrane</keyword>
<keyword evidence="7" id="KW-1133">Transmembrane helix</keyword>
<dbReference type="RefSeq" id="WP_055396819.1">
    <property type="nucleotide sequence ID" value="NZ_JAMXAX010000016.1"/>
</dbReference>
<evidence type="ECO:0000256" key="2">
    <source>
        <dbReference type="ARBA" id="ARBA00008358"/>
    </source>
</evidence>
<gene>
    <name evidence="9" type="ORF">ACFOW3_15695</name>
</gene>
<organism evidence="9 10">
    <name type="scientific">Acidovorax facilis</name>
    <dbReference type="NCBI Taxonomy" id="12917"/>
    <lineage>
        <taxon>Bacteria</taxon>
        <taxon>Pseudomonadati</taxon>
        <taxon>Pseudomonadota</taxon>
        <taxon>Betaproteobacteria</taxon>
        <taxon>Burkholderiales</taxon>
        <taxon>Comamonadaceae</taxon>
        <taxon>Acidovorax</taxon>
    </lineage>
</organism>
<keyword evidence="6" id="KW-0812">Transmembrane</keyword>
<evidence type="ECO:0000313" key="9">
    <source>
        <dbReference type="EMBL" id="MFC3936055.1"/>
    </source>
</evidence>
<accession>A0ABV8DDH1</accession>
<comment type="similarity">
    <text evidence="2">Belongs to the GSP I family.</text>
</comment>
<keyword evidence="10" id="KW-1185">Reference proteome</keyword>
<evidence type="ECO:0000256" key="4">
    <source>
        <dbReference type="ARBA" id="ARBA00022481"/>
    </source>
</evidence>
<protein>
    <submittedName>
        <fullName evidence="9">Prepilin-type N-terminal cleavage/methylation domain-containing protein</fullName>
    </submittedName>
</protein>
<evidence type="ECO:0000256" key="6">
    <source>
        <dbReference type="ARBA" id="ARBA00022692"/>
    </source>
</evidence>
<keyword evidence="8" id="KW-0472">Membrane</keyword>
<evidence type="ECO:0000256" key="5">
    <source>
        <dbReference type="ARBA" id="ARBA00022519"/>
    </source>
</evidence>
<reference evidence="10" key="1">
    <citation type="journal article" date="2019" name="Int. J. Syst. Evol. Microbiol.">
        <title>The Global Catalogue of Microorganisms (GCM) 10K type strain sequencing project: providing services to taxonomists for standard genome sequencing and annotation.</title>
        <authorList>
            <consortium name="The Broad Institute Genomics Platform"/>
            <consortium name="The Broad Institute Genome Sequencing Center for Infectious Disease"/>
            <person name="Wu L."/>
            <person name="Ma J."/>
        </authorList>
    </citation>
    <scope>NUCLEOTIDE SEQUENCE [LARGE SCALE GENOMIC DNA]</scope>
    <source>
        <strain evidence="10">CCUG 2113</strain>
    </source>
</reference>
<evidence type="ECO:0000313" key="10">
    <source>
        <dbReference type="Proteomes" id="UP001595693"/>
    </source>
</evidence>
<sequence length="150" mass="16245">MTVTCCLLPLIDPIFKSFRRAPRNQRGFSLLEALVAMAIASIALASLYRSVGQGSKNVVDVEARVEASLVARSAVAAGTFAEDLMRQDSGRAGDWNWRIQVAPEPVQMMDESGRPVAGPPVRAARVTVEVSKDGVTAVTWTTWKPYRSAP</sequence>
<dbReference type="PROSITE" id="PS00409">
    <property type="entry name" value="PROKAR_NTER_METHYL"/>
    <property type="match status" value="1"/>
</dbReference>
<keyword evidence="3" id="KW-1003">Cell membrane</keyword>
<keyword evidence="4" id="KW-0488">Methylation</keyword>
<evidence type="ECO:0000256" key="1">
    <source>
        <dbReference type="ARBA" id="ARBA00004377"/>
    </source>
</evidence>
<dbReference type="PANTHER" id="PTHR38779:SF2">
    <property type="entry name" value="TYPE II SECRETION SYSTEM PROTEIN I-RELATED"/>
    <property type="match status" value="1"/>
</dbReference>
<evidence type="ECO:0000256" key="3">
    <source>
        <dbReference type="ARBA" id="ARBA00022475"/>
    </source>
</evidence>
<dbReference type="EMBL" id="JBHSAJ010000048">
    <property type="protein sequence ID" value="MFC3936055.1"/>
    <property type="molecule type" value="Genomic_DNA"/>
</dbReference>
<comment type="caution">
    <text evidence="9">The sequence shown here is derived from an EMBL/GenBank/DDBJ whole genome shotgun (WGS) entry which is preliminary data.</text>
</comment>
<proteinExistence type="inferred from homology"/>